<name>A0A1V8M2F5_9GAMM</name>
<sequence>MKLKLLMSSALIVLVSGCSKSEQAPVVVEKAAVYNETLNPRQKEYPNHLGFNDLHIQAIRHIKPDTHDVNDPKLQTIVHHHCKAYDDGTFICLMFHSGMKDQDKPIGFEYIITTAQYNSLPEEEKHYWHYHLVEVPRAHATFPDLTAEEAAKILPAVNETYGKVIYFKNMDDEFPLGEPYVLIVQDMPEQD</sequence>
<gene>
    <name evidence="1" type="ORF">AU255_16135</name>
</gene>
<protein>
    <recommendedName>
        <fullName evidence="3">DUF1264 domain-containing protein</fullName>
    </recommendedName>
</protein>
<evidence type="ECO:0000313" key="1">
    <source>
        <dbReference type="EMBL" id="OQK15734.1"/>
    </source>
</evidence>
<keyword evidence="2" id="KW-1185">Reference proteome</keyword>
<evidence type="ECO:0000313" key="2">
    <source>
        <dbReference type="Proteomes" id="UP000191980"/>
    </source>
</evidence>
<dbReference type="EMBL" id="LPUF01000003">
    <property type="protein sequence ID" value="OQK15734.1"/>
    <property type="molecule type" value="Genomic_DNA"/>
</dbReference>
<dbReference type="AlphaFoldDB" id="A0A1V8M2F5"/>
<dbReference type="OrthoDB" id="254168at2"/>
<organism evidence="1 2">
    <name type="scientific">Methyloprofundus sedimenti</name>
    <dbReference type="NCBI Taxonomy" id="1420851"/>
    <lineage>
        <taxon>Bacteria</taxon>
        <taxon>Pseudomonadati</taxon>
        <taxon>Pseudomonadota</taxon>
        <taxon>Gammaproteobacteria</taxon>
        <taxon>Methylococcales</taxon>
        <taxon>Methylococcaceae</taxon>
        <taxon>Methyloprofundus</taxon>
    </lineage>
</organism>
<dbReference type="Pfam" id="PF06884">
    <property type="entry name" value="DUF1264"/>
    <property type="match status" value="1"/>
</dbReference>
<accession>A0A1V8M2F5</accession>
<evidence type="ECO:0008006" key="3">
    <source>
        <dbReference type="Google" id="ProtNLM"/>
    </source>
</evidence>
<dbReference type="STRING" id="1420851.AU255_16135"/>
<comment type="caution">
    <text evidence="1">The sequence shown here is derived from an EMBL/GenBank/DDBJ whole genome shotgun (WGS) entry which is preliminary data.</text>
</comment>
<dbReference type="PROSITE" id="PS51257">
    <property type="entry name" value="PROKAR_LIPOPROTEIN"/>
    <property type="match status" value="1"/>
</dbReference>
<dbReference type="InterPro" id="IPR010686">
    <property type="entry name" value="OBAP-like"/>
</dbReference>
<proteinExistence type="predicted"/>
<dbReference type="RefSeq" id="WP_080523968.1">
    <property type="nucleotide sequence ID" value="NZ_LPUF01000003.1"/>
</dbReference>
<dbReference type="Proteomes" id="UP000191980">
    <property type="component" value="Unassembled WGS sequence"/>
</dbReference>
<dbReference type="PANTHER" id="PTHR31360:SF0">
    <property type="entry name" value="OIL BODY-ASSOCIATED PROTEIN 1B"/>
    <property type="match status" value="1"/>
</dbReference>
<reference evidence="1 2" key="1">
    <citation type="submission" date="2015-12" db="EMBL/GenBank/DDBJ databases">
        <authorList>
            <person name="Shamseldin A."/>
            <person name="Moawad H."/>
            <person name="Abd El-Rahim W.M."/>
            <person name="Sadowsky M.J."/>
        </authorList>
    </citation>
    <scope>NUCLEOTIDE SEQUENCE [LARGE SCALE GENOMIC DNA]</scope>
    <source>
        <strain evidence="1 2">WF1</strain>
    </source>
</reference>
<dbReference type="PANTHER" id="PTHR31360">
    <property type="match status" value="1"/>
</dbReference>